<sequence>MTSLMVNVFQPPVEALQCYLTMLNRSHTKALRELHGKSNIFYIFFNKCFDIS</sequence>
<dbReference type="AlphaFoldDB" id="A0A3P7WRF7"/>
<evidence type="ECO:0000313" key="1">
    <source>
        <dbReference type="EMBL" id="VDO50074.1"/>
    </source>
</evidence>
<name>A0A3P7WRF7_HAEPC</name>
<protein>
    <submittedName>
        <fullName evidence="1">Uncharacterized protein</fullName>
    </submittedName>
</protein>
<evidence type="ECO:0000313" key="2">
    <source>
        <dbReference type="Proteomes" id="UP000268014"/>
    </source>
</evidence>
<dbReference type="EMBL" id="UZAF01018287">
    <property type="protein sequence ID" value="VDO50074.1"/>
    <property type="molecule type" value="Genomic_DNA"/>
</dbReference>
<proteinExistence type="predicted"/>
<reference evidence="1 2" key="1">
    <citation type="submission" date="2018-11" db="EMBL/GenBank/DDBJ databases">
        <authorList>
            <consortium name="Pathogen Informatics"/>
        </authorList>
    </citation>
    <scope>NUCLEOTIDE SEQUENCE [LARGE SCALE GENOMIC DNA]</scope>
    <source>
        <strain evidence="1 2">MHpl1</strain>
    </source>
</reference>
<keyword evidence="2" id="KW-1185">Reference proteome</keyword>
<dbReference type="Proteomes" id="UP000268014">
    <property type="component" value="Unassembled WGS sequence"/>
</dbReference>
<gene>
    <name evidence="1" type="ORF">HPLM_LOCUS13644</name>
</gene>
<accession>A0A3P7WRF7</accession>
<organism evidence="1 2">
    <name type="scientific">Haemonchus placei</name>
    <name type="common">Barber's pole worm</name>
    <dbReference type="NCBI Taxonomy" id="6290"/>
    <lineage>
        <taxon>Eukaryota</taxon>
        <taxon>Metazoa</taxon>
        <taxon>Ecdysozoa</taxon>
        <taxon>Nematoda</taxon>
        <taxon>Chromadorea</taxon>
        <taxon>Rhabditida</taxon>
        <taxon>Rhabditina</taxon>
        <taxon>Rhabditomorpha</taxon>
        <taxon>Strongyloidea</taxon>
        <taxon>Trichostrongylidae</taxon>
        <taxon>Haemonchus</taxon>
    </lineage>
</organism>